<dbReference type="Pfam" id="PF02182">
    <property type="entry name" value="SAD_SRA"/>
    <property type="match status" value="1"/>
</dbReference>
<proteinExistence type="predicted"/>
<feature type="compositionally biased region" description="Polar residues" evidence="3">
    <location>
        <begin position="42"/>
        <end position="59"/>
    </location>
</feature>
<comment type="subcellular location">
    <subcellularLocation>
        <location evidence="2">Nucleus</location>
    </subcellularLocation>
</comment>
<feature type="compositionally biased region" description="Basic and acidic residues" evidence="3">
    <location>
        <begin position="74"/>
        <end position="90"/>
    </location>
</feature>
<dbReference type="AlphaFoldDB" id="A0A854QQM1"/>
<dbReference type="PANTHER" id="PTHR14140">
    <property type="entry name" value="E3 UBIQUITIN-PROTEIN LIGASE UHRF-RELATED"/>
    <property type="match status" value="1"/>
</dbReference>
<organism evidence="5 6">
    <name type="scientific">Cryptococcus neoformans Tu259-1</name>
    <dbReference type="NCBI Taxonomy" id="1230072"/>
    <lineage>
        <taxon>Eukaryota</taxon>
        <taxon>Fungi</taxon>
        <taxon>Dikarya</taxon>
        <taxon>Basidiomycota</taxon>
        <taxon>Agaricomycotina</taxon>
        <taxon>Tremellomycetes</taxon>
        <taxon>Tremellales</taxon>
        <taxon>Cryptococcaceae</taxon>
        <taxon>Cryptococcus</taxon>
        <taxon>Cryptococcus neoformans species complex</taxon>
    </lineage>
</organism>
<dbReference type="InterPro" id="IPR003105">
    <property type="entry name" value="SRA_YDG"/>
</dbReference>
<dbReference type="GO" id="GO:0005634">
    <property type="term" value="C:nucleus"/>
    <property type="evidence" value="ECO:0007669"/>
    <property type="project" value="UniProtKB-SubCell"/>
</dbReference>
<dbReference type="PANTHER" id="PTHR14140:SF27">
    <property type="entry name" value="OS04G0289800 PROTEIN"/>
    <property type="match status" value="1"/>
</dbReference>
<dbReference type="SMART" id="SM00466">
    <property type="entry name" value="SRA"/>
    <property type="match status" value="1"/>
</dbReference>
<evidence type="ECO:0000256" key="2">
    <source>
        <dbReference type="PROSITE-ProRule" id="PRU00358"/>
    </source>
</evidence>
<dbReference type="GO" id="GO:0016567">
    <property type="term" value="P:protein ubiquitination"/>
    <property type="evidence" value="ECO:0007669"/>
    <property type="project" value="TreeGrafter"/>
</dbReference>
<dbReference type="InterPro" id="IPR015947">
    <property type="entry name" value="PUA-like_sf"/>
</dbReference>
<evidence type="ECO:0000259" key="4">
    <source>
        <dbReference type="PROSITE" id="PS51015"/>
    </source>
</evidence>
<dbReference type="SUPFAM" id="SSF88697">
    <property type="entry name" value="PUA domain-like"/>
    <property type="match status" value="1"/>
</dbReference>
<sequence length="342" mass="38167">MMRYEDVSQLSLMNLTYEEQRLENIRKNEDLLRSLGLGAPSEATTLATPSNLKTAGNQRRYNDTLVGKSNTGRNRSDSPRKRPTKDREDLNLVPQSAIKRRQSVRLGGKEKPNYTREQVTFNSDRDTPNTPSRQIKSTHSHPGSEEEDIRQVKTRTLGVRVHNPKTFGHIPGIGVGKWWATRMEASADAVHAPTVAGISGNAHEGAWSVALSGGYPDDIDLGYAFTYTGCGGRDLKGTKQNPKNLRTAPQTSHQSFDNPLNAALKRSAETRNPVRVIRGFKLQSKYAPPTGYRYDGLYIVEKAWMAKGLTNGLMVCRYAFKRMDDQGPLPQKDLDHDDDNKA</sequence>
<reference evidence="5 6" key="1">
    <citation type="submission" date="2017-06" db="EMBL/GenBank/DDBJ databases">
        <title>Global population genomics of the pathogenic fungus Cryptococcus neoformans var. grubii.</title>
        <authorList>
            <person name="Cuomo C."/>
            <person name="Litvintseva A."/>
            <person name="Chen Y."/>
            <person name="Young S."/>
            <person name="Zeng Q."/>
            <person name="Chapman S."/>
            <person name="Gujja S."/>
            <person name="Saif S."/>
            <person name="Birren B."/>
        </authorList>
    </citation>
    <scope>NUCLEOTIDE SEQUENCE [LARGE SCALE GENOMIC DNA]</scope>
    <source>
        <strain evidence="5 6">Tu259-1</strain>
    </source>
</reference>
<dbReference type="Gene3D" id="2.30.280.10">
    <property type="entry name" value="SRA-YDG"/>
    <property type="match status" value="1"/>
</dbReference>
<dbReference type="GO" id="GO:0044027">
    <property type="term" value="P:negative regulation of gene expression via chromosomal CpG island methylation"/>
    <property type="evidence" value="ECO:0007669"/>
    <property type="project" value="TreeGrafter"/>
</dbReference>
<dbReference type="OrthoDB" id="2270193at2759"/>
<evidence type="ECO:0000256" key="1">
    <source>
        <dbReference type="ARBA" id="ARBA00023242"/>
    </source>
</evidence>
<gene>
    <name evidence="5" type="ORF">C361_00691</name>
</gene>
<comment type="caution">
    <text evidence="5">The sequence shown here is derived from an EMBL/GenBank/DDBJ whole genome shotgun (WGS) entry which is preliminary data.</text>
</comment>
<protein>
    <submittedName>
        <fullName evidence="5">E3 ubiquitin-protein ligase UHRF1</fullName>
    </submittedName>
</protein>
<evidence type="ECO:0000313" key="6">
    <source>
        <dbReference type="Proteomes" id="UP000199727"/>
    </source>
</evidence>
<name>A0A854QQM1_CRYNE</name>
<evidence type="ECO:0000313" key="5">
    <source>
        <dbReference type="EMBL" id="OXG29037.1"/>
    </source>
</evidence>
<feature type="region of interest" description="Disordered" evidence="3">
    <location>
        <begin position="41"/>
        <end position="149"/>
    </location>
</feature>
<dbReference type="Proteomes" id="UP000199727">
    <property type="component" value="Unassembled WGS sequence"/>
</dbReference>
<keyword evidence="1 2" id="KW-0539">Nucleus</keyword>
<accession>A0A854QQM1</accession>
<feature type="compositionally biased region" description="Polar residues" evidence="3">
    <location>
        <begin position="115"/>
        <end position="141"/>
    </location>
</feature>
<dbReference type="InterPro" id="IPR045134">
    <property type="entry name" value="UHRF1/2-like"/>
</dbReference>
<dbReference type="PROSITE" id="PS51015">
    <property type="entry name" value="YDG"/>
    <property type="match status" value="1"/>
</dbReference>
<feature type="region of interest" description="Disordered" evidence="3">
    <location>
        <begin position="236"/>
        <end position="257"/>
    </location>
</feature>
<dbReference type="SMR" id="A0A854QQM1"/>
<feature type="compositionally biased region" description="Polar residues" evidence="3">
    <location>
        <begin position="238"/>
        <end position="257"/>
    </location>
</feature>
<feature type="domain" description="YDG" evidence="4">
    <location>
        <begin position="168"/>
        <end position="322"/>
    </location>
</feature>
<dbReference type="FunFam" id="2.30.280.10:FF:000005">
    <property type="entry name" value="E3 ubiquitin-protein ligase UHRF1"/>
    <property type="match status" value="1"/>
</dbReference>
<evidence type="ECO:0000256" key="3">
    <source>
        <dbReference type="SAM" id="MobiDB-lite"/>
    </source>
</evidence>
<dbReference type="InterPro" id="IPR036987">
    <property type="entry name" value="SRA-YDG_sf"/>
</dbReference>
<dbReference type="GO" id="GO:0061630">
    <property type="term" value="F:ubiquitin protein ligase activity"/>
    <property type="evidence" value="ECO:0007669"/>
    <property type="project" value="TreeGrafter"/>
</dbReference>
<dbReference type="EMBL" id="AMKT01000010">
    <property type="protein sequence ID" value="OXG29037.1"/>
    <property type="molecule type" value="Genomic_DNA"/>
</dbReference>